<evidence type="ECO:0000256" key="1">
    <source>
        <dbReference type="ARBA" id="ARBA00004953"/>
    </source>
</evidence>
<dbReference type="UniPathway" id="UPA00148"/>
<name>A0A1I7BA98_9HYPH</name>
<dbReference type="EMBL" id="FPBD01000003">
    <property type="protein sequence ID" value="SFT84021.1"/>
    <property type="molecule type" value="Genomic_DNA"/>
</dbReference>
<evidence type="ECO:0000313" key="4">
    <source>
        <dbReference type="EMBL" id="SFT84021.1"/>
    </source>
</evidence>
<proteinExistence type="predicted"/>
<comment type="pathway">
    <text evidence="1">Cofactor biosynthesis; adenosylcobalamin biosynthesis.</text>
</comment>
<sequence>MLKKPKVLVLAGTKDARKLVEALAATPKYELIASLAGVTQNPADLMAPTRTGGFGGAGGLAEYLQTQNIAAVINATHPYAAQMSQNAVEATTRLSLPLIRFERAPWKQETDDNWQFVGTIEAALKLVPPDKKVFFAASSKVAAPLKKRPDLTFIIRTLNIPTQTNAIKNANYLEGLPNSDWQAEAKLFQELQVEWIISKNSGGSASYGKIKAARELGLPVAMIKRPEHNGGVKCSSIDEVLKALRMCVGTEQITPISS</sequence>
<evidence type="ECO:0000256" key="3">
    <source>
        <dbReference type="ARBA" id="ARBA00023002"/>
    </source>
</evidence>
<dbReference type="PANTHER" id="PTHR36925:SF1">
    <property type="entry name" value="COBALT-PRECORRIN-6A REDUCTASE"/>
    <property type="match status" value="1"/>
</dbReference>
<keyword evidence="5" id="KW-1185">Reference proteome</keyword>
<accession>A0A1I7BA98</accession>
<evidence type="ECO:0000256" key="2">
    <source>
        <dbReference type="ARBA" id="ARBA00022573"/>
    </source>
</evidence>
<organism evidence="4 5">
    <name type="scientific">Pseudovibrio denitrificans</name>
    <dbReference type="NCBI Taxonomy" id="258256"/>
    <lineage>
        <taxon>Bacteria</taxon>
        <taxon>Pseudomonadati</taxon>
        <taxon>Pseudomonadota</taxon>
        <taxon>Alphaproteobacteria</taxon>
        <taxon>Hyphomicrobiales</taxon>
        <taxon>Stappiaceae</taxon>
        <taxon>Pseudovibrio</taxon>
    </lineage>
</organism>
<dbReference type="Pfam" id="PF02571">
    <property type="entry name" value="CbiJ"/>
    <property type="match status" value="1"/>
</dbReference>
<dbReference type="NCBIfam" id="NF005968">
    <property type="entry name" value="PRK08057.1-2"/>
    <property type="match status" value="1"/>
</dbReference>
<dbReference type="InterPro" id="IPR003723">
    <property type="entry name" value="Precorrin-6x_reduct"/>
</dbReference>
<dbReference type="RefSeq" id="WP_054783033.1">
    <property type="nucleotide sequence ID" value="NZ_FPBD01000003.1"/>
</dbReference>
<dbReference type="GO" id="GO:0016994">
    <property type="term" value="F:precorrin-6A reductase activity"/>
    <property type="evidence" value="ECO:0007669"/>
    <property type="project" value="InterPro"/>
</dbReference>
<gene>
    <name evidence="4" type="ORF">SAMN05444141_103801</name>
</gene>
<dbReference type="AlphaFoldDB" id="A0A1I7BA98"/>
<dbReference type="Proteomes" id="UP000183371">
    <property type="component" value="Unassembled WGS sequence"/>
</dbReference>
<evidence type="ECO:0000313" key="5">
    <source>
        <dbReference type="Proteomes" id="UP000183371"/>
    </source>
</evidence>
<protein>
    <submittedName>
        <fullName evidence="4">Precorrin-6A reductase</fullName>
    </submittedName>
</protein>
<reference evidence="5" key="1">
    <citation type="submission" date="2016-10" db="EMBL/GenBank/DDBJ databases">
        <authorList>
            <person name="Varghese N."/>
            <person name="Submissions S."/>
        </authorList>
    </citation>
    <scope>NUCLEOTIDE SEQUENCE [LARGE SCALE GENOMIC DNA]</scope>
    <source>
        <strain evidence="5">DSM 17465</strain>
    </source>
</reference>
<keyword evidence="2" id="KW-0169">Cobalamin biosynthesis</keyword>
<dbReference type="GO" id="GO:0009236">
    <property type="term" value="P:cobalamin biosynthetic process"/>
    <property type="evidence" value="ECO:0007669"/>
    <property type="project" value="UniProtKB-UniPathway"/>
</dbReference>
<keyword evidence="3" id="KW-0560">Oxidoreductase</keyword>
<dbReference type="PROSITE" id="PS51014">
    <property type="entry name" value="COBK_CBIJ"/>
    <property type="match status" value="1"/>
</dbReference>
<dbReference type="PANTHER" id="PTHR36925">
    <property type="entry name" value="COBALT-PRECORRIN-6A REDUCTASE"/>
    <property type="match status" value="1"/>
</dbReference>